<dbReference type="InterPro" id="IPR043519">
    <property type="entry name" value="NT_sf"/>
</dbReference>
<dbReference type="InterPro" id="IPR004811">
    <property type="entry name" value="RelA/Spo_fam"/>
</dbReference>
<dbReference type="Pfam" id="PF13328">
    <property type="entry name" value="HD_4"/>
    <property type="match status" value="1"/>
</dbReference>
<keyword evidence="6" id="KW-0378">Hydrolase</keyword>
<sequence length="733" mass="81073">MSAEHEALVAQTFAAFASTVEYLSEQDRARVADAFAFAKKAHTGQYRNSGEPYITHPIAVAALCAQWRLDAPALMAALLHDAMEDCGITKQDIVQAFGADVAELVDGLTKLEKLEFLSREENQAQSFRKMLLAMAKDVRVILIKLADRTHNMRTLSLAPRSKWARIARETLEIYAPIASRLGVNAACRELQELAFAHLYPWRCQTLTKAVEKVQRRRQGMAQKIRSELEAAFAQRGIPVRLLEQQQELYQIYLQMTRKGMSFAKVNDIFGVQVLLEDVNACYAGLGVLHQTYRPVPGHFRDYIANAQPNGYQSLHTTLQGPSGVQVQAQVRTETMHLVAEAGIAAHWLYQSQGLDGLLADQLNGRWLASMLEIENSSADATDFLNDVKVDLHPASVYVFTPKNQVVTLPVGATVVDFAYAIHSGIGDHIAAAQVNGAAVSLHTVLKNGDTVQIITSEQARPQPGWIEFVKTGRARSRIRSYFKQVDQQESQALGLRLFNRALRVAGYAALPAPDTEQAQAIWRQLGVLCQGRSREQLLQELAHGRLIASELVAQIGGFLQESGLRPDALVMSRERLVAQQAAPVVLAVGGADGAPARYAVCCRPVPGDAIAGQLISGRGLEVHRLECPVGRRRRDKEPASAMALEWVDEPQAEFDVMLLLHLRNTQGALAEAAQAVARSGVNILRLEMLDEGRLEILEARMNVAVRNRAHLEQLLKNLRRVRSVQRVERFMAE</sequence>
<evidence type="ECO:0000256" key="1">
    <source>
        <dbReference type="RuleBase" id="RU003847"/>
    </source>
</evidence>
<dbReference type="InterPro" id="IPR007685">
    <property type="entry name" value="RelA_SpoT"/>
</dbReference>
<dbReference type="SMART" id="SM00954">
    <property type="entry name" value="RelA_SpoT"/>
    <property type="match status" value="1"/>
</dbReference>
<dbReference type="Gene3D" id="3.30.460.10">
    <property type="entry name" value="Beta Polymerase, domain 2"/>
    <property type="match status" value="1"/>
</dbReference>
<dbReference type="FunFam" id="3.10.20.30:FF:000002">
    <property type="entry name" value="GTP pyrophosphokinase (RelA/SpoT)"/>
    <property type="match status" value="1"/>
</dbReference>
<dbReference type="PROSITE" id="PS51880">
    <property type="entry name" value="TGS"/>
    <property type="match status" value="1"/>
</dbReference>
<feature type="domain" description="TGS" evidence="5">
    <location>
        <begin position="392"/>
        <end position="455"/>
    </location>
</feature>
<dbReference type="InterPro" id="IPR012675">
    <property type="entry name" value="Beta-grasp_dom_sf"/>
</dbReference>
<dbReference type="AlphaFoldDB" id="A0A2A2AJY8"/>
<dbReference type="Pfam" id="PF13291">
    <property type="entry name" value="ACT_4"/>
    <property type="match status" value="1"/>
</dbReference>
<dbReference type="FunFam" id="1.10.3210.10:FF:000001">
    <property type="entry name" value="GTP pyrophosphokinase RelA"/>
    <property type="match status" value="1"/>
</dbReference>
<dbReference type="InterPro" id="IPR006674">
    <property type="entry name" value="HD_domain"/>
</dbReference>
<name>A0A2A2AJY8_9BURK</name>
<dbReference type="Pfam" id="PF04607">
    <property type="entry name" value="RelA_SpoT"/>
    <property type="match status" value="1"/>
</dbReference>
<dbReference type="SUPFAM" id="SSF81271">
    <property type="entry name" value="TGS-like"/>
    <property type="match status" value="1"/>
</dbReference>
<evidence type="ECO:0000259" key="3">
    <source>
        <dbReference type="PROSITE" id="PS51671"/>
    </source>
</evidence>
<dbReference type="Gene3D" id="3.30.70.260">
    <property type="match status" value="1"/>
</dbReference>
<dbReference type="GO" id="GO:0008893">
    <property type="term" value="F:guanosine-3',5'-bis(diphosphate) 3'-diphosphatase activity"/>
    <property type="evidence" value="ECO:0007669"/>
    <property type="project" value="TreeGrafter"/>
</dbReference>
<feature type="domain" description="ACT" evidence="3">
    <location>
        <begin position="657"/>
        <end position="732"/>
    </location>
</feature>
<dbReference type="InterPro" id="IPR002912">
    <property type="entry name" value="ACT_dom"/>
</dbReference>
<evidence type="ECO:0000313" key="7">
    <source>
        <dbReference type="Proteomes" id="UP000218644"/>
    </source>
</evidence>
<dbReference type="SUPFAM" id="SSF81301">
    <property type="entry name" value="Nucleotidyltransferase"/>
    <property type="match status" value="1"/>
</dbReference>
<comment type="function">
    <text evidence="1">In eubacteria ppGpp (guanosine 3'-diphosphate 5'-diphosphate) is a mediator of the stringent response that coordinates a variety of cellular activities in response to changes in nutritional abundance.</text>
</comment>
<dbReference type="PROSITE" id="PS51831">
    <property type="entry name" value="HD"/>
    <property type="match status" value="1"/>
</dbReference>
<evidence type="ECO:0000259" key="4">
    <source>
        <dbReference type="PROSITE" id="PS51831"/>
    </source>
</evidence>
<dbReference type="GO" id="GO:0042594">
    <property type="term" value="P:response to starvation"/>
    <property type="evidence" value="ECO:0007669"/>
    <property type="project" value="TreeGrafter"/>
</dbReference>
<dbReference type="InterPro" id="IPR033655">
    <property type="entry name" value="TGS_RelA/SpoT"/>
</dbReference>
<evidence type="ECO:0000313" key="6">
    <source>
        <dbReference type="EMBL" id="PAT38880.1"/>
    </source>
</evidence>
<dbReference type="CDD" id="cd00077">
    <property type="entry name" value="HDc"/>
    <property type="match status" value="1"/>
</dbReference>
<feature type="domain" description="HD" evidence="4">
    <location>
        <begin position="53"/>
        <end position="152"/>
    </location>
</feature>
<comment type="caution">
    <text evidence="6">The sequence shown here is derived from an EMBL/GenBank/DDBJ whole genome shotgun (WGS) entry which is preliminary data.</text>
</comment>
<dbReference type="PANTHER" id="PTHR21262">
    <property type="entry name" value="GUANOSINE-3',5'-BIS DIPHOSPHATE 3'-PYROPHOSPHOHYDROLASE"/>
    <property type="match status" value="1"/>
</dbReference>
<reference evidence="6 7" key="1">
    <citation type="submission" date="2017-08" db="EMBL/GenBank/DDBJ databases">
        <title>WGS of Clinical strains of the CDC Group NO-1 linked to zoonotic infections in humans.</title>
        <authorList>
            <person name="Bernier A.-M."/>
            <person name="Bernard K."/>
        </authorList>
    </citation>
    <scope>NUCLEOTIDE SEQUENCE [LARGE SCALE GENOMIC DNA]</scope>
    <source>
        <strain evidence="6 7">NML79-0751</strain>
    </source>
</reference>
<dbReference type="CDD" id="cd05399">
    <property type="entry name" value="NT_Rel-Spo_like"/>
    <property type="match status" value="1"/>
</dbReference>
<proteinExistence type="inferred from homology"/>
<dbReference type="SUPFAM" id="SSF109604">
    <property type="entry name" value="HD-domain/PDEase-like"/>
    <property type="match status" value="1"/>
</dbReference>
<feature type="coiled-coil region" evidence="2">
    <location>
        <begin position="694"/>
        <end position="721"/>
    </location>
</feature>
<dbReference type="EMBL" id="NSJD01000030">
    <property type="protein sequence ID" value="PAT38880.1"/>
    <property type="molecule type" value="Genomic_DNA"/>
</dbReference>
<dbReference type="GO" id="GO:0005886">
    <property type="term" value="C:plasma membrane"/>
    <property type="evidence" value="ECO:0007669"/>
    <property type="project" value="TreeGrafter"/>
</dbReference>
<protein>
    <submittedName>
        <fullName evidence="6">Guanosine-3',5'-bis(Diphosphate) 3'-pyrophosphohydrolase</fullName>
    </submittedName>
</protein>
<dbReference type="SUPFAM" id="SSF55021">
    <property type="entry name" value="ACT-like"/>
    <property type="match status" value="1"/>
</dbReference>
<organism evidence="6 7">
    <name type="scientific">Vandammella animalimorsus</name>
    <dbReference type="NCBI Taxonomy" id="2029117"/>
    <lineage>
        <taxon>Bacteria</taxon>
        <taxon>Pseudomonadati</taxon>
        <taxon>Pseudomonadota</taxon>
        <taxon>Betaproteobacteria</taxon>
        <taxon>Burkholderiales</taxon>
        <taxon>Comamonadaceae</taxon>
        <taxon>Vandammella</taxon>
    </lineage>
</organism>
<dbReference type="PROSITE" id="PS51671">
    <property type="entry name" value="ACT"/>
    <property type="match status" value="1"/>
</dbReference>
<dbReference type="InterPro" id="IPR045865">
    <property type="entry name" value="ACT-like_dom_sf"/>
</dbReference>
<evidence type="ECO:0000256" key="2">
    <source>
        <dbReference type="SAM" id="Coils"/>
    </source>
</evidence>
<evidence type="ECO:0000259" key="5">
    <source>
        <dbReference type="PROSITE" id="PS51880"/>
    </source>
</evidence>
<dbReference type="NCBIfam" id="TIGR00691">
    <property type="entry name" value="spoT_relA"/>
    <property type="match status" value="1"/>
</dbReference>
<dbReference type="CDD" id="cd01668">
    <property type="entry name" value="TGS_RSH"/>
    <property type="match status" value="1"/>
</dbReference>
<dbReference type="GO" id="GO:0008728">
    <property type="term" value="F:GTP diphosphokinase activity"/>
    <property type="evidence" value="ECO:0007669"/>
    <property type="project" value="TreeGrafter"/>
</dbReference>
<gene>
    <name evidence="6" type="ORF">CK623_12845</name>
</gene>
<accession>A0A2A2AJY8</accession>
<dbReference type="SMART" id="SM00471">
    <property type="entry name" value="HDc"/>
    <property type="match status" value="1"/>
</dbReference>
<dbReference type="Gene3D" id="3.10.20.30">
    <property type="match status" value="1"/>
</dbReference>
<dbReference type="InterPro" id="IPR003607">
    <property type="entry name" value="HD/PDEase_dom"/>
</dbReference>
<dbReference type="Gene3D" id="1.10.3210.10">
    <property type="entry name" value="Hypothetical protein af1432"/>
    <property type="match status" value="1"/>
</dbReference>
<dbReference type="GO" id="GO:0015969">
    <property type="term" value="P:guanosine tetraphosphate metabolic process"/>
    <property type="evidence" value="ECO:0007669"/>
    <property type="project" value="InterPro"/>
</dbReference>
<dbReference type="Pfam" id="PF02824">
    <property type="entry name" value="TGS"/>
    <property type="match status" value="1"/>
</dbReference>
<dbReference type="Proteomes" id="UP000218644">
    <property type="component" value="Unassembled WGS sequence"/>
</dbReference>
<keyword evidence="2" id="KW-0175">Coiled coil</keyword>
<dbReference type="InterPro" id="IPR012676">
    <property type="entry name" value="TGS-like"/>
</dbReference>
<dbReference type="PANTHER" id="PTHR21262:SF36">
    <property type="entry name" value="BIFUNCTIONAL (P)PPGPP SYNTHASE_HYDROLASE SPOT"/>
    <property type="match status" value="1"/>
</dbReference>
<dbReference type="InterPro" id="IPR004095">
    <property type="entry name" value="TGS"/>
</dbReference>
<dbReference type="RefSeq" id="WP_095557781.1">
    <property type="nucleotide sequence ID" value="NZ_NSJD01000030.1"/>
</dbReference>
<comment type="similarity">
    <text evidence="1">Belongs to the relA/spoT family.</text>
</comment>